<dbReference type="EC" id="1.14.99.56" evidence="2"/>
<dbReference type="OrthoDB" id="3496539at2759"/>
<dbReference type="EMBL" id="JAACJK010000174">
    <property type="protein sequence ID" value="KAF5319110.1"/>
    <property type="molecule type" value="Genomic_DNA"/>
</dbReference>
<keyword evidence="1 2" id="KW-1015">Disulfide bond</keyword>
<dbReference type="GO" id="GO:0005576">
    <property type="term" value="C:extracellular region"/>
    <property type="evidence" value="ECO:0007669"/>
    <property type="project" value="UniProtKB-SubCell"/>
</dbReference>
<keyword evidence="2" id="KW-0119">Carbohydrate metabolism</keyword>
<keyword evidence="3" id="KW-0732">Signal</keyword>
<evidence type="ECO:0000256" key="2">
    <source>
        <dbReference type="RuleBase" id="RU368122"/>
    </source>
</evidence>
<dbReference type="AlphaFoldDB" id="A0A8H5B9G5"/>
<dbReference type="Gene3D" id="2.70.50.70">
    <property type="match status" value="1"/>
</dbReference>
<accession>A0A8H5B9G5</accession>
<dbReference type="GO" id="GO:0008810">
    <property type="term" value="F:cellulase activity"/>
    <property type="evidence" value="ECO:0007669"/>
    <property type="project" value="UniProtKB-UniRule"/>
</dbReference>
<dbReference type="Proteomes" id="UP000541558">
    <property type="component" value="Unassembled WGS sequence"/>
</dbReference>
<protein>
    <recommendedName>
        <fullName evidence="2">AA9 family lytic polysaccharide monooxygenase</fullName>
        <ecNumber evidence="2">1.14.99.56</ecNumber>
    </recommendedName>
    <alternativeName>
        <fullName evidence="2">Endo-beta-1,4-glucanase</fullName>
    </alternativeName>
    <alternativeName>
        <fullName evidence="2">Glycosyl hydrolase 61 family protein</fullName>
    </alternativeName>
</protein>
<feature type="chain" id="PRO_5034661771" description="AA9 family lytic polysaccharide monooxygenase" evidence="3">
    <location>
        <begin position="20"/>
        <end position="238"/>
    </location>
</feature>
<evidence type="ECO:0000259" key="4">
    <source>
        <dbReference type="Pfam" id="PF03443"/>
    </source>
</evidence>
<feature type="signal peptide" evidence="3">
    <location>
        <begin position="1"/>
        <end position="19"/>
    </location>
</feature>
<keyword evidence="2" id="KW-0964">Secreted</keyword>
<reference evidence="5 6" key="1">
    <citation type="journal article" date="2020" name="ISME J.">
        <title>Uncovering the hidden diversity of litter-decomposition mechanisms in mushroom-forming fungi.</title>
        <authorList>
            <person name="Floudas D."/>
            <person name="Bentzer J."/>
            <person name="Ahren D."/>
            <person name="Johansson T."/>
            <person name="Persson P."/>
            <person name="Tunlid A."/>
        </authorList>
    </citation>
    <scope>NUCLEOTIDE SEQUENCE [LARGE SCALE GENOMIC DNA]</scope>
    <source>
        <strain evidence="5 6">CBS 175.51</strain>
    </source>
</reference>
<dbReference type="CDD" id="cd21175">
    <property type="entry name" value="LPMO_AA9"/>
    <property type="match status" value="1"/>
</dbReference>
<dbReference type="InterPro" id="IPR049892">
    <property type="entry name" value="AA9"/>
</dbReference>
<evidence type="ECO:0000313" key="5">
    <source>
        <dbReference type="EMBL" id="KAF5319110.1"/>
    </source>
</evidence>
<name>A0A8H5B9G5_9AGAR</name>
<comment type="subcellular location">
    <subcellularLocation>
        <location evidence="2">Secreted</location>
    </subcellularLocation>
</comment>
<organism evidence="5 6">
    <name type="scientific">Ephemerocybe angulata</name>
    <dbReference type="NCBI Taxonomy" id="980116"/>
    <lineage>
        <taxon>Eukaryota</taxon>
        <taxon>Fungi</taxon>
        <taxon>Dikarya</taxon>
        <taxon>Basidiomycota</taxon>
        <taxon>Agaricomycotina</taxon>
        <taxon>Agaricomycetes</taxon>
        <taxon>Agaricomycetidae</taxon>
        <taxon>Agaricales</taxon>
        <taxon>Agaricineae</taxon>
        <taxon>Psathyrellaceae</taxon>
        <taxon>Ephemerocybe</taxon>
    </lineage>
</organism>
<dbReference type="GO" id="GO:0030248">
    <property type="term" value="F:cellulose binding"/>
    <property type="evidence" value="ECO:0007669"/>
    <property type="project" value="UniProtKB-UniRule"/>
</dbReference>
<dbReference type="InterPro" id="IPR005103">
    <property type="entry name" value="AA9_LPMO"/>
</dbReference>
<comment type="domain">
    <text evidence="2">Has a modular structure: an endo-beta-1,4-glucanase catalytic module at the N-terminus, a linker rich in serines and threonines, and a C-terminal carbohydrate-binding module (CBM).</text>
</comment>
<evidence type="ECO:0000256" key="1">
    <source>
        <dbReference type="ARBA" id="ARBA00023157"/>
    </source>
</evidence>
<dbReference type="Pfam" id="PF03443">
    <property type="entry name" value="AA9"/>
    <property type="match status" value="1"/>
</dbReference>
<comment type="function">
    <text evidence="2">Lytic polysaccharide monooxygenase (LMPO) that depolymerizes crystalline and amorphous polysaccharides via the oxidation of scissile alpha- or beta-(1-4)-glycosidic bonds, yielding C1 and/or C4 oxidation products. Catalysis by LPMOs requires the reduction of the active-site copper from Cu(II) to Cu(I) by a reducing agent and H(2)O(2) or O(2) as a cosubstrate.</text>
</comment>
<dbReference type="GO" id="GO:0030245">
    <property type="term" value="P:cellulose catabolic process"/>
    <property type="evidence" value="ECO:0007669"/>
    <property type="project" value="UniProtKB-UniRule"/>
</dbReference>
<keyword evidence="6" id="KW-1185">Reference proteome</keyword>
<gene>
    <name evidence="5" type="ORF">D9611_014109</name>
</gene>
<keyword evidence="2" id="KW-0136">Cellulose degradation</keyword>
<evidence type="ECO:0000313" key="6">
    <source>
        <dbReference type="Proteomes" id="UP000541558"/>
    </source>
</evidence>
<keyword evidence="2" id="KW-0624">Polysaccharide degradation</keyword>
<proteinExistence type="predicted"/>
<feature type="domain" description="Auxiliary Activity family 9 catalytic" evidence="4">
    <location>
        <begin position="45"/>
        <end position="221"/>
    </location>
</feature>
<dbReference type="PANTHER" id="PTHR33353">
    <property type="entry name" value="PUTATIVE (AFU_ORTHOLOGUE AFUA_1G12560)-RELATED"/>
    <property type="match status" value="1"/>
</dbReference>
<sequence>MKIALSLGVTIALLSHASAHWIFADLLTGSPDVTVANRDAVRYVLDYTPVLDVTSSDITCNRLPRGFSNTTVAIEAGANVGFRSVFSDRDKPEPIWHPGPLSFYLGRVPPGQTAKTWDGKGENWFKISEQTATSNFGSFAGWPASHKSDLFATIPRSTPSGEYLLRIEHIAIHNPSAPQFYVSCAQIEVTNGGAGNPSPLVSIPGYIKPNDPAFDIDFLHDTSVTAWKVPGASSIWQG</sequence>
<comment type="caution">
    <text evidence="5">The sequence shown here is derived from an EMBL/GenBank/DDBJ whole genome shotgun (WGS) entry which is preliminary data.</text>
</comment>
<comment type="catalytic activity">
    <reaction evidence="2">
        <text>[(1-&gt;4)-beta-D-glucosyl]n+m + reduced acceptor + O2 = 4-dehydro-beta-D-glucosyl-[(1-&gt;4)-beta-D-glucosyl]n-1 + [(1-&gt;4)-beta-D-glucosyl]m + acceptor + H2O.</text>
        <dbReference type="EC" id="1.14.99.56"/>
    </reaction>
</comment>
<evidence type="ECO:0000256" key="3">
    <source>
        <dbReference type="SAM" id="SignalP"/>
    </source>
</evidence>
<dbReference type="PANTHER" id="PTHR33353:SF11">
    <property type="entry name" value="GLYCOSYLHYDROLASE FAMILY 61-7 PROTEIN"/>
    <property type="match status" value="1"/>
</dbReference>